<proteinExistence type="predicted"/>
<keyword evidence="8" id="KW-1185">Reference proteome</keyword>
<keyword evidence="3" id="KW-1133">Transmembrane helix</keyword>
<dbReference type="GO" id="GO:0016020">
    <property type="term" value="C:membrane"/>
    <property type="evidence" value="ECO:0007669"/>
    <property type="project" value="UniProtKB-SubCell"/>
</dbReference>
<evidence type="ECO:0000256" key="4">
    <source>
        <dbReference type="ARBA" id="ARBA00023136"/>
    </source>
</evidence>
<dbReference type="PANTHER" id="PTHR13802:SF59">
    <property type="entry name" value="SUSHI DOMAIN-CONTAINING PROTEIN 2"/>
    <property type="match status" value="1"/>
</dbReference>
<accession>A0A7M7NZV8</accession>
<dbReference type="OMA" id="HEFGNTW"/>
<evidence type="ECO:0000259" key="6">
    <source>
        <dbReference type="PROSITE" id="PS51233"/>
    </source>
</evidence>
<dbReference type="InterPro" id="IPR056619">
    <property type="entry name" value="C8-3_MUC4"/>
</dbReference>
<dbReference type="InParanoid" id="A0A7M7NZV8"/>
<sequence>MTTHDDALTILVTIPNRFKYNTHGMLGTWNDDQSDDLQRPDDDVIIPATSSMETIFHEFGNTWRVKKNESLFYYRPGYNQSSYTNYNYTPSLIEPTFSLDDRIGHVCGTSQLCAFDLLVTAREEFAGQTLRAIEQYQSTRKDLEPGIGHYQTQRR</sequence>
<evidence type="ECO:0000256" key="1">
    <source>
        <dbReference type="ARBA" id="ARBA00004370"/>
    </source>
</evidence>
<protein>
    <recommendedName>
        <fullName evidence="6">VWFD domain-containing protein</fullName>
    </recommendedName>
</protein>
<reference evidence="7" key="2">
    <citation type="submission" date="2021-01" db="UniProtKB">
        <authorList>
            <consortium name="EnsemblMetazoa"/>
        </authorList>
    </citation>
    <scope>IDENTIFICATION</scope>
</reference>
<dbReference type="GeneID" id="115924746"/>
<evidence type="ECO:0000256" key="3">
    <source>
        <dbReference type="ARBA" id="ARBA00022989"/>
    </source>
</evidence>
<dbReference type="AlphaFoldDB" id="A0A7M7NZV8"/>
<feature type="domain" description="VWFD" evidence="6">
    <location>
        <begin position="1"/>
        <end position="71"/>
    </location>
</feature>
<dbReference type="PROSITE" id="PS51233">
    <property type="entry name" value="VWFD"/>
    <property type="match status" value="1"/>
</dbReference>
<organism evidence="7 8">
    <name type="scientific">Strongylocentrotus purpuratus</name>
    <name type="common">Purple sea urchin</name>
    <dbReference type="NCBI Taxonomy" id="7668"/>
    <lineage>
        <taxon>Eukaryota</taxon>
        <taxon>Metazoa</taxon>
        <taxon>Echinodermata</taxon>
        <taxon>Eleutherozoa</taxon>
        <taxon>Echinozoa</taxon>
        <taxon>Echinoidea</taxon>
        <taxon>Euechinoidea</taxon>
        <taxon>Echinacea</taxon>
        <taxon>Camarodonta</taxon>
        <taxon>Echinidea</taxon>
        <taxon>Strongylocentrotidae</taxon>
        <taxon>Strongylocentrotus</taxon>
    </lineage>
</organism>
<dbReference type="PANTHER" id="PTHR13802">
    <property type="entry name" value="MUCIN 4-RELATED"/>
    <property type="match status" value="1"/>
</dbReference>
<evidence type="ECO:0000256" key="2">
    <source>
        <dbReference type="ARBA" id="ARBA00022692"/>
    </source>
</evidence>
<evidence type="ECO:0000313" key="7">
    <source>
        <dbReference type="EnsemblMetazoa" id="XP_030843403"/>
    </source>
</evidence>
<evidence type="ECO:0000256" key="5">
    <source>
        <dbReference type="ARBA" id="ARBA00023157"/>
    </source>
</evidence>
<comment type="subcellular location">
    <subcellularLocation>
        <location evidence="1">Membrane</location>
    </subcellularLocation>
</comment>
<dbReference type="InterPro" id="IPR001846">
    <property type="entry name" value="VWF_type-D"/>
</dbReference>
<dbReference type="KEGG" id="spu:115924746"/>
<dbReference type="EnsemblMetazoa" id="XM_030987543">
    <property type="protein sequence ID" value="XP_030843403"/>
    <property type="gene ID" value="LOC115924746"/>
</dbReference>
<dbReference type="OrthoDB" id="10050617at2759"/>
<dbReference type="RefSeq" id="XP_030843403.1">
    <property type="nucleotide sequence ID" value="XM_030987543.1"/>
</dbReference>
<reference evidence="8" key="1">
    <citation type="submission" date="2015-02" db="EMBL/GenBank/DDBJ databases">
        <title>Genome sequencing for Strongylocentrotus purpuratus.</title>
        <authorList>
            <person name="Murali S."/>
            <person name="Liu Y."/>
            <person name="Vee V."/>
            <person name="English A."/>
            <person name="Wang M."/>
            <person name="Skinner E."/>
            <person name="Han Y."/>
            <person name="Muzny D.M."/>
            <person name="Worley K.C."/>
            <person name="Gibbs R.A."/>
        </authorList>
    </citation>
    <scope>NUCLEOTIDE SEQUENCE</scope>
</reference>
<evidence type="ECO:0000313" key="8">
    <source>
        <dbReference type="Proteomes" id="UP000007110"/>
    </source>
</evidence>
<dbReference type="Proteomes" id="UP000007110">
    <property type="component" value="Unassembled WGS sequence"/>
</dbReference>
<keyword evidence="5" id="KW-1015">Disulfide bond</keyword>
<dbReference type="InterPro" id="IPR051495">
    <property type="entry name" value="Epithelial_Barrier/Signaling"/>
</dbReference>
<name>A0A7M7NZV8_STRPU</name>
<dbReference type="Pfam" id="PF23263">
    <property type="entry name" value="C8-3_MUC4"/>
    <property type="match status" value="1"/>
</dbReference>
<keyword evidence="4" id="KW-0472">Membrane</keyword>
<keyword evidence="2" id="KW-0812">Transmembrane</keyword>